<dbReference type="KEGG" id="lrz:BJI69_20055"/>
<dbReference type="STRING" id="1440763.BJI69_20055"/>
<dbReference type="InterPro" id="IPR008565">
    <property type="entry name" value="TtsA-like_GH18_dom"/>
</dbReference>
<evidence type="ECO:0000313" key="2">
    <source>
        <dbReference type="Proteomes" id="UP000182987"/>
    </source>
</evidence>
<dbReference type="Gene3D" id="1.20.141.10">
    <property type="entry name" value="Chitosanase, subunit A, domain 1"/>
    <property type="match status" value="1"/>
</dbReference>
<dbReference type="OrthoDB" id="9815229at2"/>
<dbReference type="Pfam" id="PF09374">
    <property type="entry name" value="PG_binding_3"/>
    <property type="match status" value="1"/>
</dbReference>
<sequence>MADFNSFFPTLLKHEGGFVNDPADPGGATNKGVTIGTFGQCAQRLLDIPPTLDNLRALTDAQAGIIYKALYWDKVHGDEIALQSLANIVFDFQVNAGGNASKLLQRVLNTLGATPPLAVDGAIGAGTMAALAKANSVAVYTAYKQGRKDYYTDLVNRKPTLGKFLKGWLARVDSFPDLAPAAKGGV</sequence>
<dbReference type="EMBL" id="CP017480">
    <property type="protein sequence ID" value="APG05970.1"/>
    <property type="molecule type" value="Genomic_DNA"/>
</dbReference>
<keyword evidence="2" id="KW-1185">Reference proteome</keyword>
<dbReference type="AlphaFoldDB" id="A0A0G9H2A6"/>
<dbReference type="Pfam" id="PF05838">
    <property type="entry name" value="Glyco_hydro_108"/>
    <property type="match status" value="1"/>
</dbReference>
<evidence type="ECO:0000313" key="1">
    <source>
        <dbReference type="EMBL" id="APG05970.1"/>
    </source>
</evidence>
<dbReference type="PATRIC" id="fig|1440763.5.peg.3899"/>
<dbReference type="CDD" id="cd13926">
    <property type="entry name" value="N-acetylmuramidase_GH108"/>
    <property type="match status" value="1"/>
</dbReference>
<dbReference type="InterPro" id="IPR023346">
    <property type="entry name" value="Lysozyme-like_dom_sf"/>
</dbReference>
<protein>
    <submittedName>
        <fullName evidence="1">N-acetylmuramidase</fullName>
    </submittedName>
</protein>
<dbReference type="Proteomes" id="UP000182987">
    <property type="component" value="Chromosome"/>
</dbReference>
<reference evidence="2" key="1">
    <citation type="submission" date="2016-09" db="EMBL/GenBank/DDBJ databases">
        <authorList>
            <person name="Lysoe E."/>
        </authorList>
    </citation>
    <scope>NUCLEOTIDE SEQUENCE [LARGE SCALE GENOMIC DNA]</scope>
    <source>
        <strain evidence="2">LJ96T</strain>
    </source>
</reference>
<name>A0A0G9H2A6_9GAMM</name>
<gene>
    <name evidence="1" type="ORF">BJI69_20055</name>
</gene>
<proteinExistence type="predicted"/>
<dbReference type="InterPro" id="IPR018537">
    <property type="entry name" value="Peptidoglycan-bd_3"/>
</dbReference>
<dbReference type="SUPFAM" id="SSF53955">
    <property type="entry name" value="Lysozyme-like"/>
    <property type="match status" value="1"/>
</dbReference>
<accession>A0A0G9H2A6</accession>
<dbReference type="RefSeq" id="WP_046969266.1">
    <property type="nucleotide sequence ID" value="NZ_CP017480.1"/>
</dbReference>
<organism evidence="1 2">
    <name type="scientific">Luteibacter rhizovicinus DSM 16549</name>
    <dbReference type="NCBI Taxonomy" id="1440763"/>
    <lineage>
        <taxon>Bacteria</taxon>
        <taxon>Pseudomonadati</taxon>
        <taxon>Pseudomonadota</taxon>
        <taxon>Gammaproteobacteria</taxon>
        <taxon>Lysobacterales</taxon>
        <taxon>Rhodanobacteraceae</taxon>
        <taxon>Luteibacter</taxon>
    </lineage>
</organism>